<dbReference type="SUPFAM" id="SSF51735">
    <property type="entry name" value="NAD(P)-binding Rossmann-fold domains"/>
    <property type="match status" value="1"/>
</dbReference>
<reference evidence="4" key="1">
    <citation type="journal article" date="2019" name="Int. J. Syst. Evol. Microbiol.">
        <title>The Global Catalogue of Microorganisms (GCM) 10K type strain sequencing project: providing services to taxonomists for standard genome sequencing and annotation.</title>
        <authorList>
            <consortium name="The Broad Institute Genomics Platform"/>
            <consortium name="The Broad Institute Genome Sequencing Center for Infectious Disease"/>
            <person name="Wu L."/>
            <person name="Ma J."/>
        </authorList>
    </citation>
    <scope>NUCLEOTIDE SEQUENCE [LARGE SCALE GENOMIC DNA]</scope>
    <source>
        <strain evidence="4">JCM 17591</strain>
    </source>
</reference>
<evidence type="ECO:0000259" key="2">
    <source>
        <dbReference type="Pfam" id="PF03807"/>
    </source>
</evidence>
<evidence type="ECO:0000313" key="3">
    <source>
        <dbReference type="EMBL" id="GAA4181582.1"/>
    </source>
</evidence>
<dbReference type="PANTHER" id="PTHR14239:SF10">
    <property type="entry name" value="REDUCTASE"/>
    <property type="match status" value="1"/>
</dbReference>
<dbReference type="Gene3D" id="3.40.50.720">
    <property type="entry name" value="NAD(P)-binding Rossmann-like Domain"/>
    <property type="match status" value="1"/>
</dbReference>
<dbReference type="InterPro" id="IPR051267">
    <property type="entry name" value="STEAP_metalloreductase"/>
</dbReference>
<dbReference type="Proteomes" id="UP001501079">
    <property type="component" value="Unassembled WGS sequence"/>
</dbReference>
<dbReference type="EMBL" id="BAABBW010000007">
    <property type="protein sequence ID" value="GAA4181582.1"/>
    <property type="molecule type" value="Genomic_DNA"/>
</dbReference>
<evidence type="ECO:0000313" key="4">
    <source>
        <dbReference type="Proteomes" id="UP001501079"/>
    </source>
</evidence>
<protein>
    <submittedName>
        <fullName evidence="3">NAD(P)-binding domain-containing protein</fullName>
    </submittedName>
</protein>
<dbReference type="Pfam" id="PF03807">
    <property type="entry name" value="F420_oxidored"/>
    <property type="match status" value="1"/>
</dbReference>
<accession>A0ABP8ACB4</accession>
<dbReference type="InterPro" id="IPR028939">
    <property type="entry name" value="P5C_Rdtase_cat_N"/>
</dbReference>
<name>A0ABP8ACB4_9MICO</name>
<dbReference type="PANTHER" id="PTHR14239">
    <property type="entry name" value="DUDULIN-RELATED"/>
    <property type="match status" value="1"/>
</dbReference>
<proteinExistence type="predicted"/>
<evidence type="ECO:0000256" key="1">
    <source>
        <dbReference type="ARBA" id="ARBA00023002"/>
    </source>
</evidence>
<keyword evidence="1" id="KW-0560">Oxidoreductase</keyword>
<comment type="caution">
    <text evidence="3">The sequence shown here is derived from an EMBL/GenBank/DDBJ whole genome shotgun (WGS) entry which is preliminary data.</text>
</comment>
<gene>
    <name evidence="3" type="ORF">GCM10022287_37060</name>
</gene>
<keyword evidence="4" id="KW-1185">Reference proteome</keyword>
<organism evidence="3 4">
    <name type="scientific">Gryllotalpicola koreensis</name>
    <dbReference type="NCBI Taxonomy" id="993086"/>
    <lineage>
        <taxon>Bacteria</taxon>
        <taxon>Bacillati</taxon>
        <taxon>Actinomycetota</taxon>
        <taxon>Actinomycetes</taxon>
        <taxon>Micrococcales</taxon>
        <taxon>Microbacteriaceae</taxon>
        <taxon>Gryllotalpicola</taxon>
    </lineage>
</organism>
<sequence length="215" mass="23048">MTTLGFVGAGQIGGTVARLAAQLGYNVVVSNSRAPETLADLVAEIGPNARAAWAAEASAAADIAFVSIPLKNIWQVDPAPLAGKIVLETNNYYEQRDGRIAALDEERATTTGLLQEHLPTSRVVKAFNHINWKHIPVQGLPAGDPNRRALALASDYADARDFTRRFYDELGYDAVEVSPAESWRIERGTPGYGPRLTAAELTAALAEAVRSVTHA</sequence>
<feature type="domain" description="Pyrroline-5-carboxylate reductase catalytic N-terminal" evidence="2">
    <location>
        <begin position="4"/>
        <end position="91"/>
    </location>
</feature>
<dbReference type="InterPro" id="IPR036291">
    <property type="entry name" value="NAD(P)-bd_dom_sf"/>
</dbReference>
<dbReference type="RefSeq" id="WP_425553327.1">
    <property type="nucleotide sequence ID" value="NZ_BAABBW010000007.1"/>
</dbReference>